<name>A0A3G2R3N8_9FIRM</name>
<keyword evidence="3" id="KW-1185">Reference proteome</keyword>
<gene>
    <name evidence="2" type="ORF">D2962_05095</name>
</gene>
<dbReference type="KEGG" id="bacg:D2962_05095"/>
<keyword evidence="1" id="KW-0472">Membrane</keyword>
<evidence type="ECO:0000313" key="2">
    <source>
        <dbReference type="EMBL" id="AYO30070.1"/>
    </source>
</evidence>
<evidence type="ECO:0000313" key="3">
    <source>
        <dbReference type="Proteomes" id="UP000280960"/>
    </source>
</evidence>
<organism evidence="2 3">
    <name type="scientific">Biomaibacter acetigenes</name>
    <dbReference type="NCBI Taxonomy" id="2316383"/>
    <lineage>
        <taxon>Bacteria</taxon>
        <taxon>Bacillati</taxon>
        <taxon>Bacillota</taxon>
        <taxon>Clostridia</taxon>
        <taxon>Thermosediminibacterales</taxon>
        <taxon>Tepidanaerobacteraceae</taxon>
        <taxon>Biomaibacter</taxon>
    </lineage>
</organism>
<feature type="transmembrane region" description="Helical" evidence="1">
    <location>
        <begin position="40"/>
        <end position="60"/>
    </location>
</feature>
<accession>A0A3G2R3N8</accession>
<keyword evidence="1" id="KW-0812">Transmembrane</keyword>
<sequence>MKVYKYKYSYYLVSQLIPAILIIGVFIWSIYQRIYFPENILYRLLVIVMPVVIISTFVSLNTPHKVIIDGNIIHFYSFGMKHSYDLKKVKKSMLRNLFLATNIWSG</sequence>
<dbReference type="EMBL" id="CP033169">
    <property type="protein sequence ID" value="AYO30070.1"/>
    <property type="molecule type" value="Genomic_DNA"/>
</dbReference>
<proteinExistence type="predicted"/>
<keyword evidence="1" id="KW-1133">Transmembrane helix</keyword>
<dbReference type="RefSeq" id="WP_122014339.1">
    <property type="nucleotide sequence ID" value="NZ_CP033169.1"/>
</dbReference>
<evidence type="ECO:0000256" key="1">
    <source>
        <dbReference type="SAM" id="Phobius"/>
    </source>
</evidence>
<reference evidence="2 3" key="1">
    <citation type="submission" date="2018-10" db="EMBL/GenBank/DDBJ databases">
        <authorList>
            <person name="Zhang X."/>
        </authorList>
    </citation>
    <scope>NUCLEOTIDE SEQUENCE [LARGE SCALE GENOMIC DNA]</scope>
    <source>
        <strain evidence="2 3">SK-G1</strain>
    </source>
</reference>
<feature type="transmembrane region" description="Helical" evidence="1">
    <location>
        <begin position="12"/>
        <end position="34"/>
    </location>
</feature>
<dbReference type="Proteomes" id="UP000280960">
    <property type="component" value="Chromosome"/>
</dbReference>
<protein>
    <submittedName>
        <fullName evidence="2">Uncharacterized protein</fullName>
    </submittedName>
</protein>
<dbReference type="AlphaFoldDB" id="A0A3G2R3N8"/>